<reference evidence="4" key="1">
    <citation type="submission" date="2016-02" db="EMBL/GenBank/DDBJ databases">
        <title>Draft genome sequence of Microdochium bolleyi, a fungal endophyte of beachgrass.</title>
        <authorList>
            <consortium name="DOE Joint Genome Institute"/>
            <person name="David A.S."/>
            <person name="May G."/>
            <person name="Haridas S."/>
            <person name="Lim J."/>
            <person name="Wang M."/>
            <person name="Labutti K."/>
            <person name="Lipzen A."/>
            <person name="Barry K."/>
            <person name="Grigoriev I.V."/>
        </authorList>
    </citation>
    <scope>NUCLEOTIDE SEQUENCE [LARGE SCALE GENOMIC DNA]</scope>
    <source>
        <strain evidence="4">J235TASD1</strain>
    </source>
</reference>
<organism evidence="3 4">
    <name type="scientific">Microdochium bolleyi</name>
    <dbReference type="NCBI Taxonomy" id="196109"/>
    <lineage>
        <taxon>Eukaryota</taxon>
        <taxon>Fungi</taxon>
        <taxon>Dikarya</taxon>
        <taxon>Ascomycota</taxon>
        <taxon>Pezizomycotina</taxon>
        <taxon>Sordariomycetes</taxon>
        <taxon>Xylariomycetidae</taxon>
        <taxon>Xylariales</taxon>
        <taxon>Microdochiaceae</taxon>
        <taxon>Microdochium</taxon>
    </lineage>
</organism>
<dbReference type="InterPro" id="IPR002110">
    <property type="entry name" value="Ankyrin_rpt"/>
</dbReference>
<dbReference type="InterPro" id="IPR036770">
    <property type="entry name" value="Ankyrin_rpt-contain_sf"/>
</dbReference>
<feature type="transmembrane region" description="Helical" evidence="2">
    <location>
        <begin position="244"/>
        <end position="270"/>
    </location>
</feature>
<keyword evidence="2" id="KW-0812">Transmembrane</keyword>
<accession>A0A136IQZ4</accession>
<dbReference type="STRING" id="196109.A0A136IQZ4"/>
<evidence type="ECO:0000313" key="3">
    <source>
        <dbReference type="EMBL" id="KXJ87343.1"/>
    </source>
</evidence>
<dbReference type="SMART" id="SM00248">
    <property type="entry name" value="ANK"/>
    <property type="match status" value="2"/>
</dbReference>
<proteinExistence type="predicted"/>
<sequence>MLLGRGARIDFDQWYTANPNRSADCVNYAAEWSKAGWQLMPESGKTNKSSMVAFLLAKGLKPRVTGKLLRQAASSDDDQLHVFLSLSKKHIDDADPEGRTPLHKAVHFGRGPAVTRLLRHGAAVNPKCAKGLTPLDMAIAKSWRQGGILRELRKHGATGNATTMEHLGAYGLEFREESIRLWHAPSSVVHWVWTKPASFIARLCNGLASVLLLVLSMPLVAFHACGISVGFLGRCISSPFSTCWTFCWWLIKGCSVAALVGGLILCHGLVALGEWFSGVWG</sequence>
<evidence type="ECO:0000256" key="2">
    <source>
        <dbReference type="SAM" id="Phobius"/>
    </source>
</evidence>
<dbReference type="Proteomes" id="UP000070501">
    <property type="component" value="Unassembled WGS sequence"/>
</dbReference>
<dbReference type="SUPFAM" id="SSF48403">
    <property type="entry name" value="Ankyrin repeat"/>
    <property type="match status" value="1"/>
</dbReference>
<protein>
    <submittedName>
        <fullName evidence="3">Uncharacterized protein</fullName>
    </submittedName>
</protein>
<feature type="repeat" description="ANK" evidence="1">
    <location>
        <begin position="97"/>
        <end position="129"/>
    </location>
</feature>
<dbReference type="EMBL" id="KQ964263">
    <property type="protein sequence ID" value="KXJ87343.1"/>
    <property type="molecule type" value="Genomic_DNA"/>
</dbReference>
<gene>
    <name evidence="3" type="ORF">Micbo1qcDRAFT_23156</name>
</gene>
<feature type="transmembrane region" description="Helical" evidence="2">
    <location>
        <begin position="207"/>
        <end position="232"/>
    </location>
</feature>
<dbReference type="AlphaFoldDB" id="A0A136IQZ4"/>
<dbReference type="InParanoid" id="A0A136IQZ4"/>
<name>A0A136IQZ4_9PEZI</name>
<keyword evidence="2" id="KW-0472">Membrane</keyword>
<dbReference type="PROSITE" id="PS50297">
    <property type="entry name" value="ANK_REP_REGION"/>
    <property type="match status" value="1"/>
</dbReference>
<dbReference type="Gene3D" id="1.25.40.20">
    <property type="entry name" value="Ankyrin repeat-containing domain"/>
    <property type="match status" value="1"/>
</dbReference>
<keyword evidence="2" id="KW-1133">Transmembrane helix</keyword>
<keyword evidence="1" id="KW-0040">ANK repeat</keyword>
<evidence type="ECO:0000313" key="4">
    <source>
        <dbReference type="Proteomes" id="UP000070501"/>
    </source>
</evidence>
<dbReference type="OrthoDB" id="539213at2759"/>
<dbReference type="Pfam" id="PF12796">
    <property type="entry name" value="Ank_2"/>
    <property type="match status" value="1"/>
</dbReference>
<dbReference type="PROSITE" id="PS50088">
    <property type="entry name" value="ANK_REPEAT"/>
    <property type="match status" value="1"/>
</dbReference>
<keyword evidence="4" id="KW-1185">Reference proteome</keyword>
<evidence type="ECO:0000256" key="1">
    <source>
        <dbReference type="PROSITE-ProRule" id="PRU00023"/>
    </source>
</evidence>